<reference evidence="1 2" key="1">
    <citation type="journal article" date="2004" name="Nature">
        <title>Genome evolution in yeasts.</title>
        <authorList>
            <consortium name="Genolevures"/>
            <person name="Dujon B."/>
            <person name="Sherman D."/>
            <person name="Fischer G."/>
            <person name="Durrens P."/>
            <person name="Casaregola S."/>
            <person name="Lafontaine I."/>
            <person name="de Montigny J."/>
            <person name="Marck C."/>
            <person name="Neuveglise C."/>
            <person name="Talla E."/>
            <person name="Goffard N."/>
            <person name="Frangeul L."/>
            <person name="Aigle M."/>
            <person name="Anthouard V."/>
            <person name="Babour A."/>
            <person name="Barbe V."/>
            <person name="Barnay S."/>
            <person name="Blanchin S."/>
            <person name="Beckerich J.M."/>
            <person name="Beyne E."/>
            <person name="Bleykasten C."/>
            <person name="Boisrame A."/>
            <person name="Boyer J."/>
            <person name="Cattolico L."/>
            <person name="Confanioleri F."/>
            <person name="de Daruvar A."/>
            <person name="Despons L."/>
            <person name="Fabre E."/>
            <person name="Fairhead C."/>
            <person name="Ferry-Dumazet H."/>
            <person name="Groppi A."/>
            <person name="Hantraye F."/>
            <person name="Hennequin C."/>
            <person name="Jauniaux N."/>
            <person name="Joyet P."/>
            <person name="Kachouri R."/>
            <person name="Kerrest A."/>
            <person name="Koszul R."/>
            <person name="Lemaire M."/>
            <person name="Lesur I."/>
            <person name="Ma L."/>
            <person name="Muller H."/>
            <person name="Nicaud J.M."/>
            <person name="Nikolski M."/>
            <person name="Oztas S."/>
            <person name="Ozier-Kalogeropoulos O."/>
            <person name="Pellenz S."/>
            <person name="Potier S."/>
            <person name="Richard G.F."/>
            <person name="Straub M.L."/>
            <person name="Suleau A."/>
            <person name="Swennene D."/>
            <person name="Tekaia F."/>
            <person name="Wesolowski-Louvel M."/>
            <person name="Westhof E."/>
            <person name="Wirth B."/>
            <person name="Zeniou-Meyer M."/>
            <person name="Zivanovic I."/>
            <person name="Bolotin-Fukuhara M."/>
            <person name="Thierry A."/>
            <person name="Bouchier C."/>
            <person name="Caudron B."/>
            <person name="Scarpelli C."/>
            <person name="Gaillardin C."/>
            <person name="Weissenbach J."/>
            <person name="Wincker P."/>
            <person name="Souciet J.L."/>
        </authorList>
    </citation>
    <scope>NUCLEOTIDE SEQUENCE [LARGE SCALE GENOMIC DNA]</scope>
    <source>
        <strain evidence="2">ATCC 8585 / CBS 2359 / DSM 70799 / NBRC 1267 / NRRL Y-1140 / WM37</strain>
    </source>
</reference>
<organism evidence="1 2">
    <name type="scientific">Kluyveromyces lactis (strain ATCC 8585 / CBS 2359 / DSM 70799 / NBRC 1267 / NRRL Y-1140 / WM37)</name>
    <name type="common">Yeast</name>
    <name type="synonym">Candida sphaerica</name>
    <dbReference type="NCBI Taxonomy" id="284590"/>
    <lineage>
        <taxon>Eukaryota</taxon>
        <taxon>Fungi</taxon>
        <taxon>Dikarya</taxon>
        <taxon>Ascomycota</taxon>
        <taxon>Saccharomycotina</taxon>
        <taxon>Saccharomycetes</taxon>
        <taxon>Saccharomycetales</taxon>
        <taxon>Saccharomycetaceae</taxon>
        <taxon>Kluyveromyces</taxon>
    </lineage>
</organism>
<keyword evidence="2" id="KW-1185">Reference proteome</keyword>
<accession>Q6CYG9</accession>
<name>Q6CYG9_KLULA</name>
<dbReference type="HOGENOM" id="CLU_1503660_0_0_1"/>
<sequence>MTDTKGRTKIGEVSELVDAWFGKKRKLLYAHKKCNASNIGGKGSINKLIQTSKSVVRARASKRQKTYTAPMAASIIPKADFSNDISHSPRTVQAIVFDSSTKIRLMKEHHSDADWLRLVVRQHHKLNDKLTLLKTDHPKFSTVILQGLCSSNVHHVLCHDVSFFSLYRGVFWCLNWKLG</sequence>
<dbReference type="InParanoid" id="Q6CYG9"/>
<evidence type="ECO:0000313" key="1">
    <source>
        <dbReference type="EMBL" id="CAH02608.1"/>
    </source>
</evidence>
<proteinExistence type="predicted"/>
<dbReference type="AlphaFoldDB" id="Q6CYG9"/>
<dbReference type="Proteomes" id="UP000000598">
    <property type="component" value="Chromosome A"/>
</dbReference>
<protein>
    <submittedName>
        <fullName evidence="1">KLLA0A00506p</fullName>
    </submittedName>
</protein>
<gene>
    <name evidence="1" type="ORF">KLLA0_A00506g</name>
</gene>
<dbReference type="KEGG" id="kla:KLLA0_A00506g"/>
<dbReference type="RefSeq" id="XP_451020.1">
    <property type="nucleotide sequence ID" value="XM_451020.1"/>
</dbReference>
<dbReference type="GeneID" id="2896473"/>
<dbReference type="PaxDb" id="284590-Q6CYG9"/>
<evidence type="ECO:0000313" key="2">
    <source>
        <dbReference type="Proteomes" id="UP000000598"/>
    </source>
</evidence>
<dbReference type="EMBL" id="CR382121">
    <property type="protein sequence ID" value="CAH02608.1"/>
    <property type="molecule type" value="Genomic_DNA"/>
</dbReference>